<dbReference type="AlphaFoldDB" id="A0A6P0HJG9"/>
<dbReference type="RefSeq" id="WP_163771149.1">
    <property type="nucleotide sequence ID" value="NZ_JAAGXA010000003.1"/>
</dbReference>
<dbReference type="Proteomes" id="UP000468687">
    <property type="component" value="Unassembled WGS sequence"/>
</dbReference>
<keyword evidence="1" id="KW-0472">Membrane</keyword>
<keyword evidence="1" id="KW-0812">Transmembrane</keyword>
<evidence type="ECO:0000313" key="2">
    <source>
        <dbReference type="EMBL" id="NEN77785.1"/>
    </source>
</evidence>
<gene>
    <name evidence="2" type="ORF">G3T38_05790</name>
</gene>
<keyword evidence="3" id="KW-1185">Reference proteome</keyword>
<proteinExistence type="predicted"/>
<dbReference type="EMBL" id="JAAGXA010000003">
    <property type="protein sequence ID" value="NEN77785.1"/>
    <property type="molecule type" value="Genomic_DNA"/>
</dbReference>
<reference evidence="2 3" key="1">
    <citation type="journal article" date="2014" name="Int. J. Syst. Evol. Microbiol.">
        <title>Nocardioides zeae sp. nov., isolated from the stem of Zea mays.</title>
        <authorList>
            <person name="Glaeser S.P."/>
            <person name="McInroy J.A."/>
            <person name="Busse H.J."/>
            <person name="Kampfer P."/>
        </authorList>
    </citation>
    <scope>NUCLEOTIDE SEQUENCE [LARGE SCALE GENOMIC DNA]</scope>
    <source>
        <strain evidence="2 3">JCM 30728</strain>
    </source>
</reference>
<feature type="transmembrane region" description="Helical" evidence="1">
    <location>
        <begin position="21"/>
        <end position="39"/>
    </location>
</feature>
<keyword evidence="1" id="KW-1133">Transmembrane helix</keyword>
<protein>
    <submittedName>
        <fullName evidence="2">Uncharacterized protein</fullName>
    </submittedName>
</protein>
<accession>A0A6P0HJG9</accession>
<evidence type="ECO:0000256" key="1">
    <source>
        <dbReference type="SAM" id="Phobius"/>
    </source>
</evidence>
<sequence>MDGQQGYDARKTPHWTRAERWLVVVMLAQAAFPVWRLVWGDPAVVPPLYDAGWALTSVLCATGVAWSIERRVRRAIETGATDPTVSS</sequence>
<feature type="transmembrane region" description="Helical" evidence="1">
    <location>
        <begin position="51"/>
        <end position="68"/>
    </location>
</feature>
<comment type="caution">
    <text evidence="2">The sequence shown here is derived from an EMBL/GenBank/DDBJ whole genome shotgun (WGS) entry which is preliminary data.</text>
</comment>
<name>A0A6P0HJG9_9ACTN</name>
<evidence type="ECO:0000313" key="3">
    <source>
        <dbReference type="Proteomes" id="UP000468687"/>
    </source>
</evidence>
<organism evidence="2 3">
    <name type="scientific">Nocardioides zeae</name>
    <dbReference type="NCBI Taxonomy" id="1457234"/>
    <lineage>
        <taxon>Bacteria</taxon>
        <taxon>Bacillati</taxon>
        <taxon>Actinomycetota</taxon>
        <taxon>Actinomycetes</taxon>
        <taxon>Propionibacteriales</taxon>
        <taxon>Nocardioidaceae</taxon>
        <taxon>Nocardioides</taxon>
    </lineage>
</organism>